<keyword evidence="2" id="KW-0862">Zinc</keyword>
<dbReference type="InterPro" id="IPR036864">
    <property type="entry name" value="Zn2-C6_fun-type_DNA-bd_sf"/>
</dbReference>
<keyword evidence="1" id="KW-0479">Metal-binding</keyword>
<dbReference type="InterPro" id="IPR001138">
    <property type="entry name" value="Zn2Cys6_DnaBD"/>
</dbReference>
<organism evidence="8 9">
    <name type="scientific">Alectoria fallacina</name>
    <dbReference type="NCBI Taxonomy" id="1903189"/>
    <lineage>
        <taxon>Eukaryota</taxon>
        <taxon>Fungi</taxon>
        <taxon>Dikarya</taxon>
        <taxon>Ascomycota</taxon>
        <taxon>Pezizomycotina</taxon>
        <taxon>Lecanoromycetes</taxon>
        <taxon>OSLEUM clade</taxon>
        <taxon>Lecanoromycetidae</taxon>
        <taxon>Lecanorales</taxon>
        <taxon>Lecanorineae</taxon>
        <taxon>Parmeliaceae</taxon>
        <taxon>Alectoria</taxon>
    </lineage>
</organism>
<dbReference type="SMART" id="SM00066">
    <property type="entry name" value="GAL4"/>
    <property type="match status" value="1"/>
</dbReference>
<gene>
    <name evidence="8" type="ORF">ALECFALPRED_006661</name>
</gene>
<dbReference type="EMBL" id="CAJPDR010000427">
    <property type="protein sequence ID" value="CAF9936019.1"/>
    <property type="molecule type" value="Genomic_DNA"/>
</dbReference>
<name>A0A8H3G3R6_9LECA</name>
<keyword evidence="9" id="KW-1185">Reference proteome</keyword>
<dbReference type="AlphaFoldDB" id="A0A8H3G3R6"/>
<dbReference type="GO" id="GO:0000981">
    <property type="term" value="F:DNA-binding transcription factor activity, RNA polymerase II-specific"/>
    <property type="evidence" value="ECO:0007669"/>
    <property type="project" value="InterPro"/>
</dbReference>
<dbReference type="PROSITE" id="PS00463">
    <property type="entry name" value="ZN2_CY6_FUNGAL_1"/>
    <property type="match status" value="1"/>
</dbReference>
<accession>A0A8H3G3R6</accession>
<evidence type="ECO:0000256" key="6">
    <source>
        <dbReference type="ARBA" id="ARBA00023242"/>
    </source>
</evidence>
<keyword evidence="5" id="KW-0804">Transcription</keyword>
<dbReference type="GO" id="GO:0008270">
    <property type="term" value="F:zinc ion binding"/>
    <property type="evidence" value="ECO:0007669"/>
    <property type="project" value="InterPro"/>
</dbReference>
<keyword evidence="3" id="KW-0805">Transcription regulation</keyword>
<dbReference type="Gene3D" id="4.10.240.10">
    <property type="entry name" value="Zn(2)-C6 fungal-type DNA-binding domain"/>
    <property type="match status" value="1"/>
</dbReference>
<dbReference type="PANTHER" id="PTHR36206:SF4">
    <property type="entry name" value="HYPOTHETICAL CONSERVED PROTEIN (EUROFUNG)-RELATED"/>
    <property type="match status" value="1"/>
</dbReference>
<evidence type="ECO:0000256" key="1">
    <source>
        <dbReference type="ARBA" id="ARBA00022723"/>
    </source>
</evidence>
<dbReference type="CDD" id="cd00067">
    <property type="entry name" value="GAL4"/>
    <property type="match status" value="1"/>
</dbReference>
<dbReference type="Proteomes" id="UP000664203">
    <property type="component" value="Unassembled WGS sequence"/>
</dbReference>
<evidence type="ECO:0000256" key="4">
    <source>
        <dbReference type="ARBA" id="ARBA00023125"/>
    </source>
</evidence>
<proteinExistence type="predicted"/>
<evidence type="ECO:0000256" key="2">
    <source>
        <dbReference type="ARBA" id="ARBA00022833"/>
    </source>
</evidence>
<dbReference type="PROSITE" id="PS50048">
    <property type="entry name" value="ZN2_CY6_FUNGAL_2"/>
    <property type="match status" value="1"/>
</dbReference>
<dbReference type="SUPFAM" id="SSF57701">
    <property type="entry name" value="Zn2/Cys6 DNA-binding domain"/>
    <property type="match status" value="1"/>
</dbReference>
<evidence type="ECO:0000256" key="5">
    <source>
        <dbReference type="ARBA" id="ARBA00023163"/>
    </source>
</evidence>
<keyword evidence="4" id="KW-0238">DNA-binding</keyword>
<sequence length="525" mass="58799">MTLVIAKRPRAGGYHVKTGCKTCKIRHVKCDEERPICSKCRSTGRVCDGYETKQSASKSLKYDRAQLFPVDATTKALSILSGPTISIAGTDQERRSFAFFCYQIGQQLSTALKIAQTHQLILQASHCDEAVRSAVIALGSIGERLSLNNVLTLENEQANTCHDFARLQYYKALKRLRERMSSDSEGSASLTITLCFLFTVFEFLQGNDGGALMHLRSGLNILRRDHGSLFMGLQTVSPDRDSLRHEILKTFSIMDVQATMWLGLKSFQAPVMIPIDGPGEVPAHLDVFSTLGEASESLMYQISSTYHFRRLIAASNGAESLDQVQPEVHAKREKLLEQLERFPISFEALVANLWEEIDVEMSQRIVLIRMNYETTLMILKACLERSDEQIYGTFEAEFRHIINLAKSVIGSTDDVVKLSVQHIVAANHGGVEPFPMFSFYAGVIQPLHFTAIKCQNVRVCRQAIALLSSSPWREGAWDSATMARIAARRVQEIEERDMNTDPRIMNRVATSYAHGRQSPDLRPTS</sequence>
<evidence type="ECO:0000259" key="7">
    <source>
        <dbReference type="PROSITE" id="PS50048"/>
    </source>
</evidence>
<protein>
    <recommendedName>
        <fullName evidence="7">Zn(2)-C6 fungal-type domain-containing protein</fullName>
    </recommendedName>
</protein>
<keyword evidence="6" id="KW-0539">Nucleus</keyword>
<comment type="caution">
    <text evidence="8">The sequence shown here is derived from an EMBL/GenBank/DDBJ whole genome shotgun (WGS) entry which is preliminary data.</text>
</comment>
<dbReference type="PANTHER" id="PTHR36206">
    <property type="entry name" value="ASPERCRYPTIN BIOSYNTHESIS CLUSTER-SPECIFIC TRANSCRIPTION REGULATOR ATNN-RELATED"/>
    <property type="match status" value="1"/>
</dbReference>
<reference evidence="8" key="1">
    <citation type="submission" date="2021-03" db="EMBL/GenBank/DDBJ databases">
        <authorList>
            <person name="Tagirdzhanova G."/>
        </authorList>
    </citation>
    <scope>NUCLEOTIDE SEQUENCE</scope>
</reference>
<evidence type="ECO:0000313" key="9">
    <source>
        <dbReference type="Proteomes" id="UP000664203"/>
    </source>
</evidence>
<dbReference type="OrthoDB" id="3145928at2759"/>
<feature type="domain" description="Zn(2)-C6 fungal-type" evidence="7">
    <location>
        <begin position="19"/>
        <end position="47"/>
    </location>
</feature>
<dbReference type="Pfam" id="PF00172">
    <property type="entry name" value="Zn_clus"/>
    <property type="match status" value="1"/>
</dbReference>
<evidence type="ECO:0000313" key="8">
    <source>
        <dbReference type="EMBL" id="CAF9936019.1"/>
    </source>
</evidence>
<evidence type="ECO:0000256" key="3">
    <source>
        <dbReference type="ARBA" id="ARBA00023015"/>
    </source>
</evidence>
<dbReference type="GO" id="GO:0003677">
    <property type="term" value="F:DNA binding"/>
    <property type="evidence" value="ECO:0007669"/>
    <property type="project" value="UniProtKB-KW"/>
</dbReference>
<dbReference type="InterPro" id="IPR052360">
    <property type="entry name" value="Transcr_Regulatory_Proteins"/>
</dbReference>